<organism evidence="1 2">
    <name type="scientific">Kiloniella antarctica</name>
    <dbReference type="NCBI Taxonomy" id="1550907"/>
    <lineage>
        <taxon>Bacteria</taxon>
        <taxon>Pseudomonadati</taxon>
        <taxon>Pseudomonadota</taxon>
        <taxon>Alphaproteobacteria</taxon>
        <taxon>Rhodospirillales</taxon>
        <taxon>Kiloniellaceae</taxon>
        <taxon>Kiloniella</taxon>
    </lineage>
</organism>
<gene>
    <name evidence="1" type="ORF">ACFSKO_15705</name>
</gene>
<evidence type="ECO:0000313" key="1">
    <source>
        <dbReference type="EMBL" id="MFD2207073.1"/>
    </source>
</evidence>
<reference evidence="2" key="1">
    <citation type="journal article" date="2019" name="Int. J. Syst. Evol. Microbiol.">
        <title>The Global Catalogue of Microorganisms (GCM) 10K type strain sequencing project: providing services to taxonomists for standard genome sequencing and annotation.</title>
        <authorList>
            <consortium name="The Broad Institute Genomics Platform"/>
            <consortium name="The Broad Institute Genome Sequencing Center for Infectious Disease"/>
            <person name="Wu L."/>
            <person name="Ma J."/>
        </authorList>
    </citation>
    <scope>NUCLEOTIDE SEQUENCE [LARGE SCALE GENOMIC DNA]</scope>
    <source>
        <strain evidence="2">CGMCC 4.7192</strain>
    </source>
</reference>
<proteinExistence type="predicted"/>
<accession>A0ABW5BLN6</accession>
<name>A0ABW5BLN6_9PROT</name>
<dbReference type="Proteomes" id="UP001597294">
    <property type="component" value="Unassembled WGS sequence"/>
</dbReference>
<keyword evidence="2" id="KW-1185">Reference proteome</keyword>
<dbReference type="EMBL" id="JBHUII010000010">
    <property type="protein sequence ID" value="MFD2207073.1"/>
    <property type="molecule type" value="Genomic_DNA"/>
</dbReference>
<dbReference type="RefSeq" id="WP_380253342.1">
    <property type="nucleotide sequence ID" value="NZ_JBHUII010000010.1"/>
</dbReference>
<sequence length="115" mass="12750">MISSIRSLFAQSAFILILTVFITGPVIQAEQAKAMRALMDTVMMSEVSVNSKQPCQNCIEKENKEICTSSCLSGATAILPIIPDHHSQKSNQPPYVRVLQMQEYIPDLELTPPRS</sequence>
<evidence type="ECO:0000313" key="2">
    <source>
        <dbReference type="Proteomes" id="UP001597294"/>
    </source>
</evidence>
<protein>
    <submittedName>
        <fullName evidence="1">Uncharacterized protein</fullName>
    </submittedName>
</protein>
<comment type="caution">
    <text evidence="1">The sequence shown here is derived from an EMBL/GenBank/DDBJ whole genome shotgun (WGS) entry which is preliminary data.</text>
</comment>